<feature type="transmembrane region" description="Helical" evidence="1">
    <location>
        <begin position="290"/>
        <end position="310"/>
    </location>
</feature>
<feature type="transmembrane region" description="Helical" evidence="1">
    <location>
        <begin position="217"/>
        <end position="238"/>
    </location>
</feature>
<dbReference type="Proteomes" id="UP000185494">
    <property type="component" value="Chromosome 1"/>
</dbReference>
<accession>A0A1L7AHY1</accession>
<feature type="transmembrane region" description="Helical" evidence="1">
    <location>
        <begin position="137"/>
        <end position="158"/>
    </location>
</feature>
<organism evidence="2 3">
    <name type="scientific">Roseomonas gilardii</name>
    <dbReference type="NCBI Taxonomy" id="257708"/>
    <lineage>
        <taxon>Bacteria</taxon>
        <taxon>Pseudomonadati</taxon>
        <taxon>Pseudomonadota</taxon>
        <taxon>Alphaproteobacteria</taxon>
        <taxon>Acetobacterales</taxon>
        <taxon>Roseomonadaceae</taxon>
        <taxon>Roseomonas</taxon>
    </lineage>
</organism>
<gene>
    <name evidence="2" type="ORF">RGI145_15705</name>
</gene>
<sequence length="316" mass="33338">MIRLKARADRNPSWPLPAGALLTRLHLPSTAAVHDRRRRAARHLHGGAAILALAVLGDSGIEHYRGAFRNKAMVTPLLTAGVSLVSALHGLADRRPLPHRTRNAIHGLAALTGLIGTGFHIYNVLKRPGRLSFENLFYGAPLGAPAAMLLSGAVGLAAEQVREQPPDRLDSLGLTQTEPLGDRELGQGIAALVAAGLLGTTAEAALLHFRGNFQNRAMYLPVLLPPAVAGLLGWAAARPEERRSRQRARGASWLTVLLGMAGAGFHIRGVSRHMGGWRNWSQNLLDGPPVPAPPSFTGLGLAGLAALALMGGPDHG</sequence>
<evidence type="ECO:0000313" key="2">
    <source>
        <dbReference type="EMBL" id="APT58341.1"/>
    </source>
</evidence>
<feature type="transmembrane region" description="Helical" evidence="1">
    <location>
        <begin position="73"/>
        <end position="92"/>
    </location>
</feature>
<feature type="transmembrane region" description="Helical" evidence="1">
    <location>
        <begin position="44"/>
        <end position="61"/>
    </location>
</feature>
<reference evidence="2 3" key="1">
    <citation type="submission" date="2016-05" db="EMBL/GenBank/DDBJ databases">
        <title>Complete Genome and Methylome Analysis of Psychrotrophic Bacterial Isolates from Antarctic Lake Untersee.</title>
        <authorList>
            <person name="Fomenkov A."/>
            <person name="Akimov V.N."/>
            <person name="Vasilyeva L.V."/>
            <person name="Andersen D."/>
            <person name="Vincze T."/>
            <person name="Roberts R.J."/>
        </authorList>
    </citation>
    <scope>NUCLEOTIDE SEQUENCE [LARGE SCALE GENOMIC DNA]</scope>
    <source>
        <strain evidence="2 3">U14-5</strain>
    </source>
</reference>
<feature type="transmembrane region" description="Helical" evidence="1">
    <location>
        <begin position="189"/>
        <end position="211"/>
    </location>
</feature>
<evidence type="ECO:0000256" key="1">
    <source>
        <dbReference type="SAM" id="Phobius"/>
    </source>
</evidence>
<proteinExistence type="predicted"/>
<evidence type="ECO:0000313" key="3">
    <source>
        <dbReference type="Proteomes" id="UP000185494"/>
    </source>
</evidence>
<keyword evidence="1" id="KW-0812">Transmembrane</keyword>
<dbReference type="AlphaFoldDB" id="A0A1L7AHY1"/>
<dbReference type="EMBL" id="CP015583">
    <property type="protein sequence ID" value="APT58341.1"/>
    <property type="molecule type" value="Genomic_DNA"/>
</dbReference>
<dbReference type="STRING" id="257708.RGI145_15705"/>
<dbReference type="KEGG" id="rgi:RGI145_15705"/>
<keyword evidence="1" id="KW-0472">Membrane</keyword>
<keyword evidence="1" id="KW-1133">Transmembrane helix</keyword>
<protein>
    <submittedName>
        <fullName evidence="2">Uncharacterized protein</fullName>
    </submittedName>
</protein>
<dbReference type="RefSeq" id="WP_237183097.1">
    <property type="nucleotide sequence ID" value="NZ_CP015583.1"/>
</dbReference>
<name>A0A1L7AHY1_9PROT</name>
<feature type="transmembrane region" description="Helical" evidence="1">
    <location>
        <begin position="104"/>
        <end position="125"/>
    </location>
</feature>
<feature type="transmembrane region" description="Helical" evidence="1">
    <location>
        <begin position="250"/>
        <end position="270"/>
    </location>
</feature>